<dbReference type="InterPro" id="IPR034028">
    <property type="entry name" value="ZnMc_ADAM_fungal"/>
</dbReference>
<organism evidence="10 11">
    <name type="scientific">Diplogelasinospora grovesii</name>
    <dbReference type="NCBI Taxonomy" id="303347"/>
    <lineage>
        <taxon>Eukaryota</taxon>
        <taxon>Fungi</taxon>
        <taxon>Dikarya</taxon>
        <taxon>Ascomycota</taxon>
        <taxon>Pezizomycotina</taxon>
        <taxon>Sordariomycetes</taxon>
        <taxon>Sordariomycetidae</taxon>
        <taxon>Sordariales</taxon>
        <taxon>Diplogelasinosporaceae</taxon>
        <taxon>Diplogelasinospora</taxon>
    </lineage>
</organism>
<proteinExistence type="predicted"/>
<protein>
    <recommendedName>
        <fullName evidence="3">Disintegrin and metalloproteinase domain-containing protein B</fullName>
    </recommendedName>
</protein>
<evidence type="ECO:0000259" key="9">
    <source>
        <dbReference type="PROSITE" id="PS50215"/>
    </source>
</evidence>
<evidence type="ECO:0000256" key="1">
    <source>
        <dbReference type="ARBA" id="ARBA00023157"/>
    </source>
</evidence>
<dbReference type="EMBL" id="MU853752">
    <property type="protein sequence ID" value="KAK3946353.1"/>
    <property type="molecule type" value="Genomic_DNA"/>
</dbReference>
<evidence type="ECO:0000256" key="5">
    <source>
        <dbReference type="SAM" id="MobiDB-lite"/>
    </source>
</evidence>
<keyword evidence="6" id="KW-1133">Transmembrane helix</keyword>
<feature type="transmembrane region" description="Helical" evidence="6">
    <location>
        <begin position="705"/>
        <end position="729"/>
    </location>
</feature>
<keyword evidence="6" id="KW-0812">Transmembrane</keyword>
<comment type="caution">
    <text evidence="4">Lacks conserved residue(s) required for the propagation of feature annotation.</text>
</comment>
<dbReference type="GO" id="GO:0046872">
    <property type="term" value="F:metal ion binding"/>
    <property type="evidence" value="ECO:0007669"/>
    <property type="project" value="UniProtKB-KW"/>
</dbReference>
<dbReference type="GO" id="GO:0006508">
    <property type="term" value="P:proteolysis"/>
    <property type="evidence" value="ECO:0007669"/>
    <property type="project" value="InterPro"/>
</dbReference>
<dbReference type="PROSITE" id="PS50214">
    <property type="entry name" value="DISINTEGRIN_2"/>
    <property type="match status" value="1"/>
</dbReference>
<dbReference type="AlphaFoldDB" id="A0AAN6SAS9"/>
<dbReference type="SMART" id="SM00050">
    <property type="entry name" value="DISIN"/>
    <property type="match status" value="1"/>
</dbReference>
<gene>
    <name evidence="10" type="ORF">QBC46DRAFT_335797</name>
</gene>
<sequence>MILSRALAAVVAGAGLLLQAATAHSIQRDPLSYITRIDDAVIQTPSHRVNAHSSFELTFLLHDRRQKIRLQLEPNHDILSEDASVQYVGADGVVHTIEPIDRSEHRIFKGTAFIRHEGHTEWTNAGWARINVHQDGEKPIFEGALRIDGNHHHIQTSTNYRQTTIAGDPEVEPATEEYMIVWRDSDIGLETYGGRDELKRDLGSVAGCTSDELLYNRDDSNIVYRSLEDVAPEQTSTWAISPRVLFGRQIDGTAGGNGAGVNLANTIGSTAGCPTTRKVALVGIATDCTYTAQFNSTAAVRANIIQQINSASQLYESTFNISLGIQNLTISDPECPAQASSSAPWNVACSTSTTITGRLNLFSAWRGQFNDSNAYWTLLSTCGTGAAVGLAWLGQVCQEGAQTANNETIAAANVVVRTSTEWQVIAHETGHTFGAVHDCTPTTCSDGTVTKQQCCPLSTSSCDAKSQFIMNPSTGSGISTFSPCSVGNICSFLGRNSAKTNCLANNKDVTTITGSQCGNGIVESGEDCDCGGVSGCGDNKCCDPKTCKFTSGSVCDPSNEDCCTQTCAFASAGTVCRPSTGSCDPQEVCPGNLGTCPADKSADDGTSCGASGAGLTCASGQCTSRDLQCKTLMGSLTAGNDTTSCSQQGCLLQCASPEFSSCLQMPQYFLDGTPCQGGGKCSNGQCQGASVGNEVLAWIQDNKAIFIPVVAVVGTMLLLGLACCCWTSVSRRRRRRRRGGVPKLPTGPPQGWNNPTMTGAYGAPAIPPAAARGGGGNGQRGQLYYPGNGQSPRPPPPPNGQQWGPVRSTSFRYA</sequence>
<dbReference type="PANTHER" id="PTHR11905">
    <property type="entry name" value="ADAM A DISINTEGRIN AND METALLOPROTEASE DOMAIN"/>
    <property type="match status" value="1"/>
</dbReference>
<keyword evidence="4" id="KW-0479">Metal-binding</keyword>
<name>A0AAN6SAS9_9PEZI</name>
<reference evidence="11" key="1">
    <citation type="journal article" date="2023" name="Mol. Phylogenet. Evol.">
        <title>Genome-scale phylogeny and comparative genomics of the fungal order Sordariales.</title>
        <authorList>
            <person name="Hensen N."/>
            <person name="Bonometti L."/>
            <person name="Westerberg I."/>
            <person name="Brannstrom I.O."/>
            <person name="Guillou S."/>
            <person name="Cros-Aarteil S."/>
            <person name="Calhoun S."/>
            <person name="Haridas S."/>
            <person name="Kuo A."/>
            <person name="Mondo S."/>
            <person name="Pangilinan J."/>
            <person name="Riley R."/>
            <person name="LaButti K."/>
            <person name="Andreopoulos B."/>
            <person name="Lipzen A."/>
            <person name="Chen C."/>
            <person name="Yan M."/>
            <person name="Daum C."/>
            <person name="Ng V."/>
            <person name="Clum A."/>
            <person name="Steindorff A."/>
            <person name="Ohm R.A."/>
            <person name="Martin F."/>
            <person name="Silar P."/>
            <person name="Natvig D.O."/>
            <person name="Lalanne C."/>
            <person name="Gautier V."/>
            <person name="Ament-Velasquez S.L."/>
            <person name="Kruys A."/>
            <person name="Hutchinson M.I."/>
            <person name="Powell A.J."/>
            <person name="Barry K."/>
            <person name="Miller A.N."/>
            <person name="Grigoriev I.V."/>
            <person name="Debuchy R."/>
            <person name="Gladieux P."/>
            <person name="Hiltunen Thoren M."/>
            <person name="Johannesson H."/>
        </authorList>
    </citation>
    <scope>NUCLEOTIDE SEQUENCE [LARGE SCALE GENOMIC DNA]</scope>
    <source>
        <strain evidence="11">CBS 340.73</strain>
    </source>
</reference>
<feature type="chain" id="PRO_5042869525" description="Disintegrin and metalloproteinase domain-containing protein B" evidence="7">
    <location>
        <begin position="24"/>
        <end position="814"/>
    </location>
</feature>
<feature type="binding site" evidence="4">
    <location>
        <position position="427"/>
    </location>
    <ligand>
        <name>Zn(2+)</name>
        <dbReference type="ChEBI" id="CHEBI:29105"/>
        <note>catalytic</note>
    </ligand>
</feature>
<feature type="domain" description="Peptidase M12B" evidence="9">
    <location>
        <begin position="277"/>
        <end position="493"/>
    </location>
</feature>
<dbReference type="Gene3D" id="4.10.70.10">
    <property type="entry name" value="Disintegrin domain"/>
    <property type="match status" value="1"/>
</dbReference>
<feature type="binding site" evidence="4">
    <location>
        <position position="431"/>
    </location>
    <ligand>
        <name>Zn(2+)</name>
        <dbReference type="ChEBI" id="CHEBI:29105"/>
        <note>catalytic</note>
    </ligand>
</feature>
<dbReference type="GO" id="GO:0004222">
    <property type="term" value="F:metalloendopeptidase activity"/>
    <property type="evidence" value="ECO:0007669"/>
    <property type="project" value="InterPro"/>
</dbReference>
<dbReference type="InterPro" id="IPR001762">
    <property type="entry name" value="Disintegrin_dom"/>
</dbReference>
<dbReference type="Gene3D" id="3.40.390.10">
    <property type="entry name" value="Collagenase (Catalytic Domain)"/>
    <property type="match status" value="1"/>
</dbReference>
<feature type="signal peptide" evidence="7">
    <location>
        <begin position="1"/>
        <end position="23"/>
    </location>
</feature>
<keyword evidence="1" id="KW-1015">Disulfide bond</keyword>
<evidence type="ECO:0000313" key="10">
    <source>
        <dbReference type="EMBL" id="KAK3946353.1"/>
    </source>
</evidence>
<dbReference type="InterPro" id="IPR024079">
    <property type="entry name" value="MetalloPept_cat_dom_sf"/>
</dbReference>
<evidence type="ECO:0000259" key="8">
    <source>
        <dbReference type="PROSITE" id="PS50214"/>
    </source>
</evidence>
<feature type="binding site" evidence="4">
    <location>
        <position position="437"/>
    </location>
    <ligand>
        <name>Zn(2+)</name>
        <dbReference type="ChEBI" id="CHEBI:29105"/>
        <note>catalytic</note>
    </ligand>
</feature>
<dbReference type="SUPFAM" id="SSF57552">
    <property type="entry name" value="Blood coagulation inhibitor (disintegrin)"/>
    <property type="match status" value="1"/>
</dbReference>
<comment type="caution">
    <text evidence="10">The sequence shown here is derived from an EMBL/GenBank/DDBJ whole genome shotgun (WGS) entry which is preliminary data.</text>
</comment>
<dbReference type="PROSITE" id="PS50215">
    <property type="entry name" value="ADAM_MEPRO"/>
    <property type="match status" value="1"/>
</dbReference>
<feature type="compositionally biased region" description="Low complexity" evidence="5">
    <location>
        <begin position="759"/>
        <end position="771"/>
    </location>
</feature>
<evidence type="ECO:0000256" key="6">
    <source>
        <dbReference type="SAM" id="Phobius"/>
    </source>
</evidence>
<keyword evidence="11" id="KW-1185">Reference proteome</keyword>
<comment type="function">
    <text evidence="2">Probable zinc protease.</text>
</comment>
<dbReference type="Pfam" id="PF13688">
    <property type="entry name" value="Reprolysin_5"/>
    <property type="match status" value="1"/>
</dbReference>
<dbReference type="Proteomes" id="UP001303473">
    <property type="component" value="Unassembled WGS sequence"/>
</dbReference>
<feature type="domain" description="Disintegrin" evidence="8">
    <location>
        <begin position="514"/>
        <end position="604"/>
    </location>
</feature>
<evidence type="ECO:0000256" key="7">
    <source>
        <dbReference type="SAM" id="SignalP"/>
    </source>
</evidence>
<keyword evidence="4" id="KW-0862">Zinc</keyword>
<dbReference type="PANTHER" id="PTHR11905:SF159">
    <property type="entry name" value="ADAM METALLOPROTEASE"/>
    <property type="match status" value="1"/>
</dbReference>
<evidence type="ECO:0000256" key="2">
    <source>
        <dbReference type="ARBA" id="ARBA00056552"/>
    </source>
</evidence>
<keyword evidence="6" id="KW-0472">Membrane</keyword>
<dbReference type="SUPFAM" id="SSF55486">
    <property type="entry name" value="Metalloproteases ('zincins'), catalytic domain"/>
    <property type="match status" value="1"/>
</dbReference>
<dbReference type="FunFam" id="4.10.70.10:FF:000003">
    <property type="entry name" value="Disintegrin and metalloproteinase domain-containing protein 17"/>
    <property type="match status" value="1"/>
</dbReference>
<accession>A0AAN6SAS9</accession>
<keyword evidence="7" id="KW-0732">Signal</keyword>
<dbReference type="CDD" id="cd04271">
    <property type="entry name" value="ZnMc_ADAM_fungal"/>
    <property type="match status" value="1"/>
</dbReference>
<feature type="region of interest" description="Disordered" evidence="5">
    <location>
        <begin position="735"/>
        <end position="814"/>
    </location>
</feature>
<evidence type="ECO:0000256" key="4">
    <source>
        <dbReference type="PROSITE-ProRule" id="PRU00276"/>
    </source>
</evidence>
<evidence type="ECO:0000313" key="11">
    <source>
        <dbReference type="Proteomes" id="UP001303473"/>
    </source>
</evidence>
<feature type="active site" evidence="4">
    <location>
        <position position="428"/>
    </location>
</feature>
<dbReference type="InterPro" id="IPR036436">
    <property type="entry name" value="Disintegrin_dom_sf"/>
</dbReference>
<dbReference type="InterPro" id="IPR001590">
    <property type="entry name" value="Peptidase_M12B"/>
</dbReference>
<dbReference type="Pfam" id="PF00200">
    <property type="entry name" value="Disintegrin"/>
    <property type="match status" value="1"/>
</dbReference>
<evidence type="ECO:0000256" key="3">
    <source>
        <dbReference type="ARBA" id="ARBA00074021"/>
    </source>
</evidence>